<protein>
    <submittedName>
        <fullName evidence="2">Uncharacterized protein</fullName>
    </submittedName>
</protein>
<dbReference type="Gene3D" id="2.130.10.30">
    <property type="entry name" value="Regulator of chromosome condensation 1/beta-lactamase-inhibitor protein II"/>
    <property type="match status" value="2"/>
</dbReference>
<reference evidence="2 3" key="1">
    <citation type="journal article" date="2018" name="BMC Genomics">
        <title>The genome of Naegleria lovaniensis, the basis for a comparative approach to unravel pathogenicity factors of the human pathogenic amoeba N. fowleri.</title>
        <authorList>
            <person name="Liechti N."/>
            <person name="Schurch N."/>
            <person name="Bruggmann R."/>
            <person name="Wittwer M."/>
        </authorList>
    </citation>
    <scope>NUCLEOTIDE SEQUENCE [LARGE SCALE GENOMIC DNA]</scope>
    <source>
        <strain evidence="2 3">ATCC 30569</strain>
    </source>
</reference>
<evidence type="ECO:0000256" key="1">
    <source>
        <dbReference type="SAM" id="SignalP"/>
    </source>
</evidence>
<evidence type="ECO:0000313" key="2">
    <source>
        <dbReference type="EMBL" id="KAG2394163.1"/>
    </source>
</evidence>
<dbReference type="GeneID" id="68096382"/>
<feature type="chain" id="PRO_5041741429" evidence="1">
    <location>
        <begin position="31"/>
        <end position="521"/>
    </location>
</feature>
<keyword evidence="3" id="KW-1185">Reference proteome</keyword>
<dbReference type="RefSeq" id="XP_044556057.1">
    <property type="nucleotide sequence ID" value="XM_044693509.1"/>
</dbReference>
<dbReference type="GO" id="GO:0005737">
    <property type="term" value="C:cytoplasm"/>
    <property type="evidence" value="ECO:0007669"/>
    <property type="project" value="TreeGrafter"/>
</dbReference>
<feature type="signal peptide" evidence="1">
    <location>
        <begin position="1"/>
        <end position="30"/>
    </location>
</feature>
<dbReference type="AlphaFoldDB" id="A0AA88KQF3"/>
<dbReference type="InterPro" id="IPR051553">
    <property type="entry name" value="Ran_GTPase-activating"/>
</dbReference>
<dbReference type="GO" id="GO:0005085">
    <property type="term" value="F:guanyl-nucleotide exchange factor activity"/>
    <property type="evidence" value="ECO:0007669"/>
    <property type="project" value="TreeGrafter"/>
</dbReference>
<proteinExistence type="predicted"/>
<keyword evidence="1" id="KW-0732">Signal</keyword>
<accession>A0AA88KQF3</accession>
<dbReference type="PANTHER" id="PTHR45982">
    <property type="entry name" value="REGULATOR OF CHROMOSOME CONDENSATION"/>
    <property type="match status" value="1"/>
</dbReference>
<evidence type="ECO:0000313" key="3">
    <source>
        <dbReference type="Proteomes" id="UP000816034"/>
    </source>
</evidence>
<dbReference type="Proteomes" id="UP000816034">
    <property type="component" value="Unassembled WGS sequence"/>
</dbReference>
<dbReference type="InterPro" id="IPR009091">
    <property type="entry name" value="RCC1/BLIP-II"/>
</dbReference>
<dbReference type="SUPFAM" id="SSF50985">
    <property type="entry name" value="RCC1/BLIP-II"/>
    <property type="match status" value="1"/>
</dbReference>
<gene>
    <name evidence="2" type="ORF">C9374_003927</name>
</gene>
<dbReference type="PANTHER" id="PTHR45982:SF1">
    <property type="entry name" value="REGULATOR OF CHROMOSOME CONDENSATION"/>
    <property type="match status" value="1"/>
</dbReference>
<comment type="caution">
    <text evidence="2">The sequence shown here is derived from an EMBL/GenBank/DDBJ whole genome shotgun (WGS) entry which is preliminary data.</text>
</comment>
<organism evidence="2 3">
    <name type="scientific">Naegleria lovaniensis</name>
    <name type="common">Amoeba</name>
    <dbReference type="NCBI Taxonomy" id="51637"/>
    <lineage>
        <taxon>Eukaryota</taxon>
        <taxon>Discoba</taxon>
        <taxon>Heterolobosea</taxon>
        <taxon>Tetramitia</taxon>
        <taxon>Eutetramitia</taxon>
        <taxon>Vahlkampfiidae</taxon>
        <taxon>Naegleria</taxon>
    </lineage>
</organism>
<dbReference type="EMBL" id="PYSW02000001">
    <property type="protein sequence ID" value="KAG2394163.1"/>
    <property type="molecule type" value="Genomic_DNA"/>
</dbReference>
<sequence length="521" mass="57826">MAKRETQWVFVLLLIVVTTNLLLDVHPCLATLTELIEKRRNVASSLEVVQDQLTQVAASKRSLLGMRDASMVVMADSSFVSYALSDVLGVKSISDNQIQVLNDHEKDLTLRMNVLQKSLELLDMEIANAYKNYPAPLKRYAAGSYGISVINNNGTLQYWGYYHTSYGMGFTDPTLANGVSISQPRNVDTSPMGPQAITEVHVVRDRGFLVRTENNTLYAWGDNTNGMLGVGSTSGYISRMMKLDFGYLQTERVIPKKIVTTDTDLTVFVTEDGRLYYSGAFRVYSPVPTSNTPKLVYTMYNNQQLNVIEVAFDSGASSLCVISGNDFKVYCIGENSLGTLGDGTTTARTGATSFDNYFQTKWVPVASDKTFLKIYGGINCMFAISTEGKLYSWGQSNKIIRVPDASNPHSRPGLVPMQANIIVTNICMPQNFWAESNTYMVVVDQNSQPYVLGTYNGETFTSPYAIGLFKGKKITGCSFTNYVQIMTTDNGIILASGYNNYFQLLRGQGDSIRYWRDVVYP</sequence>
<name>A0AA88KQF3_NAELO</name>